<reference evidence="2" key="1">
    <citation type="submission" date="2025-08" db="UniProtKB">
        <authorList>
            <consortium name="RefSeq"/>
        </authorList>
    </citation>
    <scope>IDENTIFICATION</scope>
    <source>
        <strain evidence="2">Tuebingen</strain>
        <tissue evidence="2">Fibroblasts and whole tissue</tissue>
    </source>
</reference>
<organism evidence="1 2">
    <name type="scientific">Danio rerio</name>
    <name type="common">Zebrafish</name>
    <name type="synonym">Brachydanio rerio</name>
    <dbReference type="NCBI Taxonomy" id="7955"/>
    <lineage>
        <taxon>Eukaryota</taxon>
        <taxon>Metazoa</taxon>
        <taxon>Chordata</taxon>
        <taxon>Craniata</taxon>
        <taxon>Vertebrata</taxon>
        <taxon>Euteleostomi</taxon>
        <taxon>Actinopterygii</taxon>
        <taxon>Neopterygii</taxon>
        <taxon>Teleostei</taxon>
        <taxon>Ostariophysi</taxon>
        <taxon>Cypriniformes</taxon>
        <taxon>Danionidae</taxon>
        <taxon>Danioninae</taxon>
        <taxon>Danio</taxon>
    </lineage>
</organism>
<keyword evidence="1" id="KW-1185">Reference proteome</keyword>
<dbReference type="RefSeq" id="XP_073778327.1">
    <property type="nucleotide sequence ID" value="XM_073922226.1"/>
</dbReference>
<evidence type="ECO:0000313" key="2">
    <source>
        <dbReference type="RefSeq" id="XP_073778327.1"/>
    </source>
</evidence>
<proteinExistence type="predicted"/>
<sequence length="780" mass="87710">MERYFTPVRGSSEDEVKVYKHFHQHHNHQHHPNHYQHHGSHSHSSSSSHGKHRHPDPHRHDNQHPSHHQRQRKVPVDQHNFSKRSSSSLSSSSSSSTPSWTSEPSLDEETYLTPKPKHSLSCSNIPEVQKISHDRDSEDFDYDYRAQKHRGSLENTSKQDHRMPKLSRGHSKSEEGLQQSKPGSQTIDHGPLYKTTSLGQNLAFQSNSPKKAVSSIQLPSKGILKNKDEGQNRGEFRKAKSMEVLSTRVDVKATSKQISMEAARENFVKGKLQFSAFLDEITKQVISPCALSSYGVTPPKKQESVTLKQHPERPDSGKTATDSSSHSRPQKRASKHHQHLQNRTLSPPPSPRRSSKSERQGVSSGKHHRQYSQMLTDGTSTSPETIHHHKERHQSSHGSSRHFHAKQMKGSPPLPPSRNPEYESQSSKSSTSASSEKSDGPKHTGHRRQSRPHRDSACSADRVQLLEEYNKELHENLLQMVACIENMETELQCTKMELISLKEKYKRLQESYSVSQQANGVLEQKLKSSVDSLGSERTVLTQRIVDLTKQLDSAQKTIGSLENINIPSLIRELLKNHLDSQEALEQFICPRTSTGQPDSNQASAAKGEAFQWPQSCSGFRQQPATAFQPWKHEQDPWAGLEEFTVKGSDSQLPFSFAEDVPIHKTMAETKSQSHQVHQLAVNTEIHVFPPNPYNVEELRQSRQTGGEERNPADVSYFTAQRLLNEFLKQIPPPADDEGVGISVWSLHVLPVMAWVSSGCSGFPHKSPTCAIGELGKLNCL</sequence>
<evidence type="ECO:0000313" key="1">
    <source>
        <dbReference type="Proteomes" id="UP000000437"/>
    </source>
</evidence>
<protein>
    <submittedName>
        <fullName evidence="2">Uncharacterized protein si:ch211-276i12.4 isoform X1</fullName>
    </submittedName>
</protein>
<accession>A0AC58H8L6</accession>
<dbReference type="Proteomes" id="UP000000437">
    <property type="component" value="Chromosome 14"/>
</dbReference>
<name>A0AC58H8L6_DANRE</name>
<gene>
    <name evidence="2" type="primary">si:ch211-276i12.4</name>
</gene>